<organism evidence="4 5">
    <name type="scientific">Aspergillus ellipticus CBS 707.79</name>
    <dbReference type="NCBI Taxonomy" id="1448320"/>
    <lineage>
        <taxon>Eukaryota</taxon>
        <taxon>Fungi</taxon>
        <taxon>Dikarya</taxon>
        <taxon>Ascomycota</taxon>
        <taxon>Pezizomycotina</taxon>
        <taxon>Eurotiomycetes</taxon>
        <taxon>Eurotiomycetidae</taxon>
        <taxon>Eurotiales</taxon>
        <taxon>Aspergillaceae</taxon>
        <taxon>Aspergillus</taxon>
        <taxon>Aspergillus subgen. Circumdati</taxon>
    </lineage>
</organism>
<dbReference type="AlphaFoldDB" id="A0A319DK80"/>
<feature type="compositionally biased region" description="Polar residues" evidence="1">
    <location>
        <begin position="166"/>
        <end position="178"/>
    </location>
</feature>
<evidence type="ECO:0000256" key="1">
    <source>
        <dbReference type="SAM" id="MobiDB-lite"/>
    </source>
</evidence>
<feature type="region of interest" description="Disordered" evidence="1">
    <location>
        <begin position="212"/>
        <end position="250"/>
    </location>
</feature>
<evidence type="ECO:0000313" key="4">
    <source>
        <dbReference type="EMBL" id="PYH97936.1"/>
    </source>
</evidence>
<feature type="region of interest" description="Disordered" evidence="1">
    <location>
        <begin position="151"/>
        <end position="179"/>
    </location>
</feature>
<dbReference type="InterPro" id="IPR000782">
    <property type="entry name" value="FAS1_domain"/>
</dbReference>
<name>A0A319DK80_9EURO</name>
<feature type="domain" description="FAS1" evidence="3">
    <location>
        <begin position="93"/>
        <end position="290"/>
    </location>
</feature>
<dbReference type="OrthoDB" id="7700931at2759"/>
<dbReference type="PROSITE" id="PS50213">
    <property type="entry name" value="FAS1"/>
    <property type="match status" value="1"/>
</dbReference>
<dbReference type="SMART" id="SM00554">
    <property type="entry name" value="FAS1"/>
    <property type="match status" value="1"/>
</dbReference>
<evidence type="ECO:0000259" key="3">
    <source>
        <dbReference type="PROSITE" id="PS50213"/>
    </source>
</evidence>
<dbReference type="Proteomes" id="UP000247810">
    <property type="component" value="Unassembled WGS sequence"/>
</dbReference>
<sequence length="306" mass="33903">MKLPIWPLVALPLSSALLQEPLGGDFNLDPDLDLDLDLDTLTTSLASALHHHIHSSSQFLSVDHIPDNADADHLPPPFRHPPPPPYHRHPPSNKTLYDLIYSDPDTTILARLIHTDAHLTDLLNATTANLTLFAPTDHAFRNLLLAQHQPHQNHNYNPEPRDSTLHSRTTPRSSNPSESLIHRILQYHIVPAMYSPAELFQTHSLPTMATEVTSEYTTTSPGNPNPNPHPNIKPKNHNSNPTKPDNPTTYKYTITTHPTKSHLALNGLIPLTTPEKRSSNGLLYHIGDVLLPAESAEGGEHGELYA</sequence>
<dbReference type="EMBL" id="KZ825817">
    <property type="protein sequence ID" value="PYH97936.1"/>
    <property type="molecule type" value="Genomic_DNA"/>
</dbReference>
<evidence type="ECO:0000313" key="5">
    <source>
        <dbReference type="Proteomes" id="UP000247810"/>
    </source>
</evidence>
<protein>
    <submittedName>
        <fullName evidence="4">FAS1 domain-containing protein</fullName>
    </submittedName>
</protein>
<keyword evidence="2" id="KW-0732">Signal</keyword>
<dbReference type="Pfam" id="PF02469">
    <property type="entry name" value="Fasciclin"/>
    <property type="match status" value="1"/>
</dbReference>
<dbReference type="VEuPathDB" id="FungiDB:BO71DRAFT_395755"/>
<feature type="chain" id="PRO_5016405354" evidence="2">
    <location>
        <begin position="17"/>
        <end position="306"/>
    </location>
</feature>
<reference evidence="4 5" key="1">
    <citation type="submission" date="2018-02" db="EMBL/GenBank/DDBJ databases">
        <title>The genomes of Aspergillus section Nigri reveals drivers in fungal speciation.</title>
        <authorList>
            <consortium name="DOE Joint Genome Institute"/>
            <person name="Vesth T.C."/>
            <person name="Nybo J."/>
            <person name="Theobald S."/>
            <person name="Brandl J."/>
            <person name="Frisvad J.C."/>
            <person name="Nielsen K.F."/>
            <person name="Lyhne E.K."/>
            <person name="Kogle M.E."/>
            <person name="Kuo A."/>
            <person name="Riley R."/>
            <person name="Clum A."/>
            <person name="Nolan M."/>
            <person name="Lipzen A."/>
            <person name="Salamov A."/>
            <person name="Henrissat B."/>
            <person name="Wiebenga A."/>
            <person name="De vries R.P."/>
            <person name="Grigoriev I.V."/>
            <person name="Mortensen U.H."/>
            <person name="Andersen M.R."/>
            <person name="Baker S.E."/>
        </authorList>
    </citation>
    <scope>NUCLEOTIDE SEQUENCE [LARGE SCALE GENOMIC DNA]</scope>
    <source>
        <strain evidence="4 5">CBS 707.79</strain>
    </source>
</reference>
<proteinExistence type="predicted"/>
<gene>
    <name evidence="4" type="ORF">BO71DRAFT_395755</name>
</gene>
<dbReference type="InterPro" id="IPR036378">
    <property type="entry name" value="FAS1_dom_sf"/>
</dbReference>
<dbReference type="SUPFAM" id="SSF82153">
    <property type="entry name" value="FAS1 domain"/>
    <property type="match status" value="1"/>
</dbReference>
<keyword evidence="5" id="KW-1185">Reference proteome</keyword>
<dbReference type="Gene3D" id="2.30.180.10">
    <property type="entry name" value="FAS1 domain"/>
    <property type="match status" value="1"/>
</dbReference>
<evidence type="ECO:0000256" key="2">
    <source>
        <dbReference type="SAM" id="SignalP"/>
    </source>
</evidence>
<feature type="signal peptide" evidence="2">
    <location>
        <begin position="1"/>
        <end position="16"/>
    </location>
</feature>
<feature type="compositionally biased region" description="Low complexity" evidence="1">
    <location>
        <begin position="237"/>
        <end position="250"/>
    </location>
</feature>
<dbReference type="STRING" id="1448320.A0A319DK80"/>
<accession>A0A319DK80</accession>